<accession>A0A4R4IPT8</accession>
<dbReference type="AlphaFoldDB" id="A0A4R4IPT8"/>
<sequence length="60" mass="7007">MAVKLEIFISFNEESNKHHVEYSTAFTSCSTHEERQILTELRTKLLASMDNEYVGNHYVN</sequence>
<name>A0A4R4IPT8_PHOLU</name>
<evidence type="ECO:0000313" key="1">
    <source>
        <dbReference type="EMBL" id="TDB42643.1"/>
    </source>
</evidence>
<dbReference type="Proteomes" id="UP000295550">
    <property type="component" value="Unassembled WGS sequence"/>
</dbReference>
<comment type="caution">
    <text evidence="1">The sequence shown here is derived from an EMBL/GenBank/DDBJ whole genome shotgun (WGS) entry which is preliminary data.</text>
</comment>
<proteinExistence type="predicted"/>
<dbReference type="RefSeq" id="WP_132348774.1">
    <property type="nucleotide sequence ID" value="NZ_CAWOLF010000052.1"/>
</dbReference>
<organism evidence="1 2">
    <name type="scientific">Photorhabdus luminescens subsp. mexicana</name>
    <dbReference type="NCBI Taxonomy" id="2100167"/>
    <lineage>
        <taxon>Bacteria</taxon>
        <taxon>Pseudomonadati</taxon>
        <taxon>Pseudomonadota</taxon>
        <taxon>Gammaproteobacteria</taxon>
        <taxon>Enterobacterales</taxon>
        <taxon>Morganellaceae</taxon>
        <taxon>Photorhabdus</taxon>
    </lineage>
</organism>
<dbReference type="EMBL" id="PUJX01000052">
    <property type="protein sequence ID" value="TDB42643.1"/>
    <property type="molecule type" value="Genomic_DNA"/>
</dbReference>
<evidence type="ECO:0000313" key="2">
    <source>
        <dbReference type="Proteomes" id="UP000295550"/>
    </source>
</evidence>
<protein>
    <submittedName>
        <fullName evidence="1">Uncharacterized protein</fullName>
    </submittedName>
</protein>
<reference evidence="1 2" key="1">
    <citation type="journal article" date="2019" name="Int. J. Syst. Evol. Microbiol.">
        <title>Photorhabdus khanii subsp. guanajuatensis subsp. nov., isolated from Heterorhabditis atacamensis, and Photorhabdus luminescens subsp. mexicana subsp. nov., isolated from Heterorhabditis mexicana entomopathogenic nematodes.</title>
        <authorList>
            <person name="Machado R.A.R."/>
            <person name="Bruno P."/>
            <person name="Arce C.C.M."/>
            <person name="Liechti N."/>
            <person name="Kohler A."/>
            <person name="Bernal J."/>
            <person name="Bruggmann R."/>
            <person name="Turlings T.C.J."/>
        </authorList>
    </citation>
    <scope>NUCLEOTIDE SEQUENCE [LARGE SCALE GENOMIC DNA]</scope>
    <source>
        <strain evidence="1 2">MEX47-22</strain>
    </source>
</reference>
<gene>
    <name evidence="1" type="ORF">C5468_24470</name>
</gene>